<dbReference type="SUPFAM" id="SSF48371">
    <property type="entry name" value="ARM repeat"/>
    <property type="match status" value="1"/>
</dbReference>
<proteinExistence type="predicted"/>
<evidence type="ECO:0000259" key="3">
    <source>
        <dbReference type="Pfam" id="PF21038"/>
    </source>
</evidence>
<feature type="coiled-coil region" evidence="1">
    <location>
        <begin position="231"/>
        <end position="268"/>
    </location>
</feature>
<dbReference type="InterPro" id="IPR011989">
    <property type="entry name" value="ARM-like"/>
</dbReference>
<dbReference type="SUPFAM" id="SSF49785">
    <property type="entry name" value="Galactose-binding domain-like"/>
    <property type="match status" value="1"/>
</dbReference>
<feature type="compositionally biased region" description="Polar residues" evidence="2">
    <location>
        <begin position="339"/>
        <end position="354"/>
    </location>
</feature>
<dbReference type="PANTHER" id="PTHR13371:SF0">
    <property type="entry name" value="CENTROSOMAL PROTEIN OF 104 KDA"/>
    <property type="match status" value="1"/>
</dbReference>
<dbReference type="PANTHER" id="PTHR13371">
    <property type="entry name" value="GLYCINE-, GLUTAMATE-, THIENYLCYCLOHEXYLPIPERIDINE-BINDING PROTEIN"/>
    <property type="match status" value="1"/>
</dbReference>
<dbReference type="Gene3D" id="1.25.10.10">
    <property type="entry name" value="Leucine-rich Repeat Variant"/>
    <property type="match status" value="1"/>
</dbReference>
<evidence type="ECO:0000313" key="5">
    <source>
        <dbReference type="EMBL" id="ORE20763.1"/>
    </source>
</evidence>
<reference evidence="5 6" key="1">
    <citation type="journal article" date="2016" name="Proc. Natl. Acad. Sci. U.S.A.">
        <title>Lipid metabolic changes in an early divergent fungus govern the establishment of a mutualistic symbiosis with endobacteria.</title>
        <authorList>
            <person name="Lastovetsky O.A."/>
            <person name="Gaspar M.L."/>
            <person name="Mondo S.J."/>
            <person name="LaButti K.M."/>
            <person name="Sandor L."/>
            <person name="Grigoriev I.V."/>
            <person name="Henry S.A."/>
            <person name="Pawlowska T.E."/>
        </authorList>
    </citation>
    <scope>NUCLEOTIDE SEQUENCE [LARGE SCALE GENOMIC DNA]</scope>
    <source>
        <strain evidence="5 6">ATCC 11559</strain>
    </source>
</reference>
<accession>A0A1X0S8Y3</accession>
<organism evidence="5 6">
    <name type="scientific">Rhizopus microsporus</name>
    <dbReference type="NCBI Taxonomy" id="58291"/>
    <lineage>
        <taxon>Eukaryota</taxon>
        <taxon>Fungi</taxon>
        <taxon>Fungi incertae sedis</taxon>
        <taxon>Mucoromycota</taxon>
        <taxon>Mucoromycotina</taxon>
        <taxon>Mucoromycetes</taxon>
        <taxon>Mucorales</taxon>
        <taxon>Mucorineae</taxon>
        <taxon>Rhizopodaceae</taxon>
        <taxon>Rhizopus</taxon>
    </lineage>
</organism>
<name>A0A1X0S8Y3_RHIZD</name>
<dbReference type="InterPro" id="IPR052607">
    <property type="entry name" value="CEP104-like"/>
</dbReference>
<dbReference type="AlphaFoldDB" id="A0A1X0S8Y3"/>
<feature type="region of interest" description="Disordered" evidence="2">
    <location>
        <begin position="631"/>
        <end position="670"/>
    </location>
</feature>
<dbReference type="Pfam" id="PF21040">
    <property type="entry name" value="CEP104-like_TOG"/>
    <property type="match status" value="1"/>
</dbReference>
<dbReference type="InterPro" id="IPR008979">
    <property type="entry name" value="Galactose-bd-like_sf"/>
</dbReference>
<dbReference type="VEuPathDB" id="FungiDB:BCV72DRAFT_202185"/>
<dbReference type="EMBL" id="KV921289">
    <property type="protein sequence ID" value="ORE20763.1"/>
    <property type="molecule type" value="Genomic_DNA"/>
</dbReference>
<dbReference type="Proteomes" id="UP000242381">
    <property type="component" value="Unassembled WGS sequence"/>
</dbReference>
<feature type="domain" description="Centrosomal protein CEP104 N-terminal" evidence="3">
    <location>
        <begin position="41"/>
        <end position="158"/>
    </location>
</feature>
<feature type="compositionally biased region" description="Polar residues" evidence="2">
    <location>
        <begin position="632"/>
        <end position="644"/>
    </location>
</feature>
<evidence type="ECO:0000256" key="1">
    <source>
        <dbReference type="SAM" id="Coils"/>
    </source>
</evidence>
<dbReference type="GO" id="GO:0005929">
    <property type="term" value="C:cilium"/>
    <property type="evidence" value="ECO:0007669"/>
    <property type="project" value="TreeGrafter"/>
</dbReference>
<feature type="domain" description="Centrosomal protein CEP104 Zn finger" evidence="4">
    <location>
        <begin position="680"/>
        <end position="789"/>
    </location>
</feature>
<evidence type="ECO:0000256" key="2">
    <source>
        <dbReference type="SAM" id="MobiDB-lite"/>
    </source>
</evidence>
<feature type="region of interest" description="Disordered" evidence="2">
    <location>
        <begin position="327"/>
        <end position="370"/>
    </location>
</feature>
<dbReference type="Pfam" id="PF21039">
    <property type="entry name" value="CEP104_ZnF"/>
    <property type="match status" value="1"/>
</dbReference>
<gene>
    <name evidence="5" type="ORF">BCV71DRAFT_225547</name>
</gene>
<dbReference type="Pfam" id="PF21038">
    <property type="entry name" value="CEP104_N"/>
    <property type="match status" value="1"/>
</dbReference>
<evidence type="ECO:0000313" key="6">
    <source>
        <dbReference type="Proteomes" id="UP000242381"/>
    </source>
</evidence>
<dbReference type="InterPro" id="IPR016024">
    <property type="entry name" value="ARM-type_fold"/>
</dbReference>
<dbReference type="InterPro" id="IPR048738">
    <property type="entry name" value="CEP104_Znf"/>
</dbReference>
<dbReference type="InterPro" id="IPR048739">
    <property type="entry name" value="CEP104_N"/>
</dbReference>
<protein>
    <recommendedName>
        <fullName evidence="7">TOG domain-containing protein</fullName>
    </recommendedName>
</protein>
<sequence length="802" mass="92326">MSLEVIPFEIAHCSSFEEGYEPDHLVESGHEELDPNEQYTGWQTKKYPEYPQDLIVQLKNGPSIICKVQLLSHHYKIASQIELYAGITKQQEHDSMFIEFTRLGFVTLDNNNRFQVRELKSIKIQADCEYLRIVIRGCHDNRLNVHKQASFLALNILGHNSIIPPPIADHRILTNNLSQEDHKSSSFKLQTWIKVIQNAEEEAAQDEDYKEAKIYKELGDRLLGLNKFLCNLEHEKQVVVAKKDYEEAEKIKEDIAQVMKTAETLLAQCGIQITSEGELLPAEPTTAHLGEEEEKRDDAQIPADEITNWTSFDALSIQDSNKQEITSPSLLSARIPIPITNSERQTTEKTSSAKQPEDPENTPEPLTKEDMETCKLPLDVFGMNMIACILSVKVKCRQRGLSELSKIIVETTDLMKQEDAHIDPDFIHASLLMLQEAVMDSRELIFNQTIQIWYNLQELCSAGLLDDINVFKWIERFFTAVLSRTADSNVQIKTKATQVVLELIKVYHDDQMDLIPLCIKERMVRNLKEAKSRVQLVKSITEEILLPIYDTSKTFPHLKDVVNFLVSYYKNHHHADVRQSTWDVLLHIAQRLDINTLRPYMDSDTIRSLEKDVKKNESKATVNELRALAVKSNGTTAKKPQKTTGGLGSKATVKKQTQTKKKKEQKKEEKKQEENDASFCLFCEEHNPKFNEDTLITHYYNHCPVLTNCPMCKTILEVSTLRDHLLLDCERSHLVKQCNHCKYPVPVEQWLQHTLKNNCTETLDNQTRCPFCQSDMTNSTEADWRMHLMDDCPKNPRRRKQK</sequence>
<dbReference type="Gene3D" id="2.60.120.260">
    <property type="entry name" value="Galactose-binding domain-like"/>
    <property type="match status" value="1"/>
</dbReference>
<keyword evidence="1" id="KW-0175">Coiled coil</keyword>
<evidence type="ECO:0008006" key="7">
    <source>
        <dbReference type="Google" id="ProtNLM"/>
    </source>
</evidence>
<evidence type="ECO:0000259" key="4">
    <source>
        <dbReference type="Pfam" id="PF21039"/>
    </source>
</evidence>
<dbReference type="OMA" id="VKVKCRQ"/>